<organism evidence="1 2">
    <name type="scientific">Saccharopolyspora hordei</name>
    <dbReference type="NCBI Taxonomy" id="1838"/>
    <lineage>
        <taxon>Bacteria</taxon>
        <taxon>Bacillati</taxon>
        <taxon>Actinomycetota</taxon>
        <taxon>Actinomycetes</taxon>
        <taxon>Pseudonocardiales</taxon>
        <taxon>Pseudonocardiaceae</taxon>
        <taxon>Saccharopolyspora</taxon>
    </lineage>
</organism>
<dbReference type="Proteomes" id="UP000587002">
    <property type="component" value="Unassembled WGS sequence"/>
</dbReference>
<sequence length="373" mass="40296">MAILHTDIPTRSQVDALMTARDPHSVSLYLPTDPASSGEAERVALKNLTGEALEQLRGAGADKDAVTEIGDELADLAEDELFFRYQARSLAVFATPTSITTFRLPNHLREAVQVSDRFHLVPLLRSTTLPGTALVLALAQKSVRLLEVLPELDPVAIEVTGMPTNIEDAVGREFPSDRSAVRRLQADEGKKVRIRQFARQVDRALRPVLRGDVPLVLAATEPLQSIFRSVSGAPELAPVGLTGNPEESTDRELASAARGVLDDLNNDRLRELHELFDQRTSQGRAVTDVSDVARYATMGAVETVFVDIDSSTPGTIDDAGEVSFAEAGASTYALEDEIARRVWLMGGTVMAVRHDDIPGGGDMAALLRYAPAP</sequence>
<protein>
    <submittedName>
        <fullName evidence="1">Uncharacterized protein</fullName>
    </submittedName>
</protein>
<accession>A0A853AC11</accession>
<dbReference type="InterPro" id="IPR041638">
    <property type="entry name" value="BaeRF_family11"/>
</dbReference>
<keyword evidence="2" id="KW-1185">Reference proteome</keyword>
<name>A0A853AC11_9PSEU</name>
<comment type="caution">
    <text evidence="1">The sequence shown here is derived from an EMBL/GenBank/DDBJ whole genome shotgun (WGS) entry which is preliminary data.</text>
</comment>
<evidence type="ECO:0000313" key="2">
    <source>
        <dbReference type="Proteomes" id="UP000587002"/>
    </source>
</evidence>
<dbReference type="EMBL" id="JACCFJ010000001">
    <property type="protein sequence ID" value="NYI81962.1"/>
    <property type="molecule type" value="Genomic_DNA"/>
</dbReference>
<reference evidence="1 2" key="1">
    <citation type="submission" date="2020-07" db="EMBL/GenBank/DDBJ databases">
        <title>Sequencing the genomes of 1000 actinobacteria strains.</title>
        <authorList>
            <person name="Klenk H.-P."/>
        </authorList>
    </citation>
    <scope>NUCLEOTIDE SEQUENCE [LARGE SCALE GENOMIC DNA]</scope>
    <source>
        <strain evidence="1 2">DSM 44065</strain>
    </source>
</reference>
<dbReference type="AlphaFoldDB" id="A0A853AC11"/>
<evidence type="ECO:0000313" key="1">
    <source>
        <dbReference type="EMBL" id="NYI81962.1"/>
    </source>
</evidence>
<dbReference type="Pfam" id="PF18855">
    <property type="entry name" value="baeRF_family11"/>
    <property type="match status" value="1"/>
</dbReference>
<proteinExistence type="predicted"/>
<dbReference type="RefSeq" id="WP_179717396.1">
    <property type="nucleotide sequence ID" value="NZ_BAABFH010000001.1"/>
</dbReference>
<gene>
    <name evidence="1" type="ORF">HNR68_000592</name>
</gene>